<dbReference type="Gene3D" id="1.10.760.10">
    <property type="entry name" value="Cytochrome c-like domain"/>
    <property type="match status" value="1"/>
</dbReference>
<dbReference type="InterPro" id="IPR036909">
    <property type="entry name" value="Cyt_c-like_dom_sf"/>
</dbReference>
<evidence type="ECO:0000256" key="5">
    <source>
        <dbReference type="ARBA" id="ARBA00023004"/>
    </source>
</evidence>
<name>A0ABS1J671_9BACL</name>
<gene>
    <name evidence="9" type="ORF">JJB07_03440</name>
</gene>
<evidence type="ECO:0000256" key="3">
    <source>
        <dbReference type="ARBA" id="ARBA00022723"/>
    </source>
</evidence>
<keyword evidence="4" id="KW-0249">Electron transport</keyword>
<evidence type="ECO:0000313" key="10">
    <source>
        <dbReference type="Proteomes" id="UP000602284"/>
    </source>
</evidence>
<feature type="chain" id="PRO_5045485585" evidence="7">
    <location>
        <begin position="22"/>
        <end position="110"/>
    </location>
</feature>
<protein>
    <submittedName>
        <fullName evidence="9">Cytochrome c</fullName>
    </submittedName>
</protein>
<keyword evidence="10" id="KW-1185">Reference proteome</keyword>
<evidence type="ECO:0000256" key="7">
    <source>
        <dbReference type="SAM" id="SignalP"/>
    </source>
</evidence>
<dbReference type="Proteomes" id="UP000602284">
    <property type="component" value="Unassembled WGS sequence"/>
</dbReference>
<dbReference type="EMBL" id="JAEQNB010000001">
    <property type="protein sequence ID" value="MBL0385695.1"/>
    <property type="molecule type" value="Genomic_DNA"/>
</dbReference>
<proteinExistence type="predicted"/>
<comment type="caution">
    <text evidence="9">The sequence shown here is derived from an EMBL/GenBank/DDBJ whole genome shotgun (WGS) entry which is preliminary data.</text>
</comment>
<feature type="domain" description="Cytochrome c" evidence="8">
    <location>
        <begin position="35"/>
        <end position="110"/>
    </location>
</feature>
<evidence type="ECO:0000256" key="6">
    <source>
        <dbReference type="PROSITE-ProRule" id="PRU00433"/>
    </source>
</evidence>
<evidence type="ECO:0000313" key="9">
    <source>
        <dbReference type="EMBL" id="MBL0385695.1"/>
    </source>
</evidence>
<sequence length="110" mass="11614">MNTSRSLLLGLTLLTAGVLVGCSGATKDTDVVLVDKESNGYKTFQNSCAGCHGQNLEGRAGPNLQHIGMKLDADKLTKQIQNGGPGMPAFANKLDQTQISELAAWLAKQQ</sequence>
<dbReference type="PANTHER" id="PTHR37823:SF4">
    <property type="entry name" value="MENAQUINOL-CYTOCHROME C REDUCTASE CYTOCHROME B_C SUBUNIT"/>
    <property type="match status" value="1"/>
</dbReference>
<keyword evidence="2 6" id="KW-0349">Heme</keyword>
<dbReference type="InterPro" id="IPR012218">
    <property type="entry name" value="Cyt_c_BACSU-c550-type"/>
</dbReference>
<dbReference type="PIRSF" id="PIRSF000025">
    <property type="entry name" value="Cytc_Bsub_c550"/>
    <property type="match status" value="1"/>
</dbReference>
<keyword evidence="1" id="KW-0813">Transport</keyword>
<accession>A0ABS1J671</accession>
<dbReference type="PROSITE" id="PS51257">
    <property type="entry name" value="PROKAR_LIPOPROTEIN"/>
    <property type="match status" value="1"/>
</dbReference>
<reference evidence="9 10" key="1">
    <citation type="submission" date="2021-01" db="EMBL/GenBank/DDBJ databases">
        <title>Tumebacillus sp. strain ITR2 16S ribosomal RNA gene Genome sequencing and assembly.</title>
        <authorList>
            <person name="Kang M."/>
        </authorList>
    </citation>
    <scope>NUCLEOTIDE SEQUENCE [LARGE SCALE GENOMIC DNA]</scope>
    <source>
        <strain evidence="9 10">ITR2</strain>
    </source>
</reference>
<dbReference type="PANTHER" id="PTHR37823">
    <property type="entry name" value="CYTOCHROME C-553-LIKE"/>
    <property type="match status" value="1"/>
</dbReference>
<organism evidence="9 10">
    <name type="scientific">Tumebacillus amylolyticus</name>
    <dbReference type="NCBI Taxonomy" id="2801339"/>
    <lineage>
        <taxon>Bacteria</taxon>
        <taxon>Bacillati</taxon>
        <taxon>Bacillota</taxon>
        <taxon>Bacilli</taxon>
        <taxon>Bacillales</taxon>
        <taxon>Alicyclobacillaceae</taxon>
        <taxon>Tumebacillus</taxon>
    </lineage>
</organism>
<evidence type="ECO:0000256" key="1">
    <source>
        <dbReference type="ARBA" id="ARBA00022448"/>
    </source>
</evidence>
<dbReference type="Pfam" id="PF13442">
    <property type="entry name" value="Cytochrome_CBB3"/>
    <property type="match status" value="1"/>
</dbReference>
<feature type="signal peptide" evidence="7">
    <location>
        <begin position="1"/>
        <end position="21"/>
    </location>
</feature>
<keyword evidence="7" id="KW-0732">Signal</keyword>
<evidence type="ECO:0000256" key="2">
    <source>
        <dbReference type="ARBA" id="ARBA00022617"/>
    </source>
</evidence>
<evidence type="ECO:0000259" key="8">
    <source>
        <dbReference type="PROSITE" id="PS51007"/>
    </source>
</evidence>
<keyword evidence="3 6" id="KW-0479">Metal-binding</keyword>
<dbReference type="SUPFAM" id="SSF46626">
    <property type="entry name" value="Cytochrome c"/>
    <property type="match status" value="1"/>
</dbReference>
<dbReference type="InterPro" id="IPR009056">
    <property type="entry name" value="Cyt_c-like_dom"/>
</dbReference>
<keyword evidence="5 6" id="KW-0408">Iron</keyword>
<dbReference type="InterPro" id="IPR051811">
    <property type="entry name" value="Cytochrome_c550/c551-like"/>
</dbReference>
<dbReference type="RefSeq" id="WP_201631133.1">
    <property type="nucleotide sequence ID" value="NZ_JAEQNB010000001.1"/>
</dbReference>
<dbReference type="PROSITE" id="PS51007">
    <property type="entry name" value="CYTC"/>
    <property type="match status" value="1"/>
</dbReference>
<evidence type="ECO:0000256" key="4">
    <source>
        <dbReference type="ARBA" id="ARBA00022982"/>
    </source>
</evidence>